<reference evidence="2" key="1">
    <citation type="journal article" date="2019" name="Int. J. Syst. Evol. Microbiol.">
        <title>The Global Catalogue of Microorganisms (GCM) 10K type strain sequencing project: providing services to taxonomists for standard genome sequencing and annotation.</title>
        <authorList>
            <consortium name="The Broad Institute Genomics Platform"/>
            <consortium name="The Broad Institute Genome Sequencing Center for Infectious Disease"/>
            <person name="Wu L."/>
            <person name="Ma J."/>
        </authorList>
    </citation>
    <scope>NUCLEOTIDE SEQUENCE [LARGE SCALE GENOMIC DNA]</scope>
    <source>
        <strain evidence="2">KCTC 42398</strain>
    </source>
</reference>
<proteinExistence type="predicted"/>
<protein>
    <recommendedName>
        <fullName evidence="3">Lipoprotein</fullName>
    </recommendedName>
</protein>
<organism evidence="1 2">
    <name type="scientific">Hyunsoonleella rubra</name>
    <dbReference type="NCBI Taxonomy" id="1737062"/>
    <lineage>
        <taxon>Bacteria</taxon>
        <taxon>Pseudomonadati</taxon>
        <taxon>Bacteroidota</taxon>
        <taxon>Flavobacteriia</taxon>
        <taxon>Flavobacteriales</taxon>
        <taxon>Flavobacteriaceae</taxon>
    </lineage>
</organism>
<dbReference type="PROSITE" id="PS51257">
    <property type="entry name" value="PROKAR_LIPOPROTEIN"/>
    <property type="match status" value="1"/>
</dbReference>
<evidence type="ECO:0008006" key="3">
    <source>
        <dbReference type="Google" id="ProtNLM"/>
    </source>
</evidence>
<gene>
    <name evidence="1" type="ORF">ACFSR8_11505</name>
</gene>
<dbReference type="RefSeq" id="WP_380292164.1">
    <property type="nucleotide sequence ID" value="NZ_JBHULY010000026.1"/>
</dbReference>
<dbReference type="Proteomes" id="UP001597476">
    <property type="component" value="Unassembled WGS sequence"/>
</dbReference>
<accession>A0ABW5TCS7</accession>
<dbReference type="EMBL" id="JBHULY010000026">
    <property type="protein sequence ID" value="MFD2726841.1"/>
    <property type="molecule type" value="Genomic_DNA"/>
</dbReference>
<sequence>MKGFIKVFIVCFFLVSLGCSKIDDADNNVVEYPISDMGYVEIVYENKKIVLQNSIYIFVFNNRLQFNAKNCYEKIQVGLSVPLTIGTHAFDPDSVYGNFYIGENWKCTEEYIKDLFSDTYKDRFIASSGFIKIEEITSEKVKGTFSFSGYTLENVHRTVSITDGRFDLKI</sequence>
<comment type="caution">
    <text evidence="1">The sequence shown here is derived from an EMBL/GenBank/DDBJ whole genome shotgun (WGS) entry which is preliminary data.</text>
</comment>
<evidence type="ECO:0000313" key="1">
    <source>
        <dbReference type="EMBL" id="MFD2726841.1"/>
    </source>
</evidence>
<keyword evidence="2" id="KW-1185">Reference proteome</keyword>
<name>A0ABW5TCS7_9FLAO</name>
<evidence type="ECO:0000313" key="2">
    <source>
        <dbReference type="Proteomes" id="UP001597476"/>
    </source>
</evidence>